<keyword evidence="5 6" id="KW-0732">Signal</keyword>
<dbReference type="GO" id="GO:0005576">
    <property type="term" value="C:extracellular region"/>
    <property type="evidence" value="ECO:0007669"/>
    <property type="project" value="UniProtKB-SubCell"/>
</dbReference>
<dbReference type="Gramene" id="ESW35964">
    <property type="protein sequence ID" value="ESW35964"/>
    <property type="gene ID" value="PHAVU_L001700g"/>
</dbReference>
<evidence type="ECO:0000313" key="7">
    <source>
        <dbReference type="EMBL" id="ESW35964.1"/>
    </source>
</evidence>
<evidence type="ECO:0000256" key="2">
    <source>
        <dbReference type="ARBA" id="ARBA00005581"/>
    </source>
</evidence>
<evidence type="ECO:0000256" key="5">
    <source>
        <dbReference type="ARBA" id="ARBA00022729"/>
    </source>
</evidence>
<evidence type="ECO:0000256" key="4">
    <source>
        <dbReference type="ARBA" id="ARBA00022525"/>
    </source>
</evidence>
<gene>
    <name evidence="7" type="ORF">PHAVU_L001700g</name>
</gene>
<sequence length="132" mass="15425">MSVTVRSFFLLWLLVQPSTNHAFHVPKSPLTTVIVTNELQGGRDLLLHCKFADDDLGVQHLHPHDNFSWSFKNNFFRTTLFHCSFQWESVLHRFDIYKANRDINICYLCSWVVREDGPCLISCTKITTNYCD</sequence>
<organism evidence="7">
    <name type="scientific">Phaseolus vulgaris</name>
    <name type="common">Kidney bean</name>
    <name type="synonym">French bean</name>
    <dbReference type="NCBI Taxonomy" id="3885"/>
    <lineage>
        <taxon>Eukaryota</taxon>
        <taxon>Viridiplantae</taxon>
        <taxon>Streptophyta</taxon>
        <taxon>Embryophyta</taxon>
        <taxon>Tracheophyta</taxon>
        <taxon>Spermatophyta</taxon>
        <taxon>Magnoliopsida</taxon>
        <taxon>eudicotyledons</taxon>
        <taxon>Gunneridae</taxon>
        <taxon>Pentapetalae</taxon>
        <taxon>rosids</taxon>
        <taxon>fabids</taxon>
        <taxon>Fabales</taxon>
        <taxon>Fabaceae</taxon>
        <taxon>Papilionoideae</taxon>
        <taxon>50 kb inversion clade</taxon>
        <taxon>NPAAA clade</taxon>
        <taxon>indigoferoid/millettioid clade</taxon>
        <taxon>Phaseoleae</taxon>
        <taxon>Phaseolus</taxon>
    </lineage>
</organism>
<keyword evidence="4 6" id="KW-0964">Secreted</keyword>
<dbReference type="AlphaFoldDB" id="V7D0R3"/>
<dbReference type="EMBL" id="KI548531">
    <property type="protein sequence ID" value="ESW35964.1"/>
    <property type="molecule type" value="Genomic_DNA"/>
</dbReference>
<evidence type="ECO:0000256" key="1">
    <source>
        <dbReference type="ARBA" id="ARBA00004613"/>
    </source>
</evidence>
<dbReference type="OMA" id="RDINICY"/>
<keyword evidence="3 6" id="KW-0713">Self-incompatibility</keyword>
<dbReference type="PANTHER" id="PTHR31232:SF43">
    <property type="entry name" value="S-PROTEIN HOMOLOG 29-RELATED"/>
    <property type="match status" value="1"/>
</dbReference>
<name>V7D0R3_PHAVU</name>
<evidence type="ECO:0000256" key="6">
    <source>
        <dbReference type="RuleBase" id="RU367044"/>
    </source>
</evidence>
<feature type="signal peptide" evidence="6">
    <location>
        <begin position="1"/>
        <end position="22"/>
    </location>
</feature>
<dbReference type="SMR" id="V7D0R3"/>
<dbReference type="eggNOG" id="ENOG502S7CQ">
    <property type="taxonomic scope" value="Eukaryota"/>
</dbReference>
<accession>V7D0R3</accession>
<dbReference type="PANTHER" id="PTHR31232">
    <property type="match status" value="1"/>
</dbReference>
<dbReference type="InterPro" id="IPR010264">
    <property type="entry name" value="Self-incomp_S1"/>
</dbReference>
<evidence type="ECO:0000256" key="3">
    <source>
        <dbReference type="ARBA" id="ARBA00022471"/>
    </source>
</evidence>
<protein>
    <recommendedName>
        <fullName evidence="6">S-protein homolog</fullName>
    </recommendedName>
</protein>
<feature type="non-terminal residue" evidence="7">
    <location>
        <position position="132"/>
    </location>
</feature>
<reference evidence="7" key="1">
    <citation type="submission" date="2013-04" db="EMBL/GenBank/DDBJ databases">
        <authorList>
            <person name="Schmutz J."/>
            <person name="McClean P."/>
            <person name="Shu S."/>
            <person name="Cregan P."/>
            <person name="Rokhsar D."/>
            <person name="Jackson S."/>
        </authorList>
    </citation>
    <scope>NUCLEOTIDE SEQUENCE</scope>
</reference>
<feature type="chain" id="PRO_5025096608" description="S-protein homolog" evidence="6">
    <location>
        <begin position="23"/>
        <end position="132"/>
    </location>
</feature>
<comment type="similarity">
    <text evidence="2 6">Belongs to the plant self-incompatibility (S1) protein family.</text>
</comment>
<dbReference type="GO" id="GO:0060320">
    <property type="term" value="P:rejection of self pollen"/>
    <property type="evidence" value="ECO:0007669"/>
    <property type="project" value="UniProtKB-KW"/>
</dbReference>
<proteinExistence type="inferred from homology"/>
<comment type="subcellular location">
    <subcellularLocation>
        <location evidence="1 6">Secreted</location>
    </subcellularLocation>
</comment>
<dbReference type="Pfam" id="PF05938">
    <property type="entry name" value="Self-incomp_S1"/>
    <property type="match status" value="1"/>
</dbReference>
<dbReference type="OrthoDB" id="1435138at2759"/>